<dbReference type="KEGG" id="css:Cst_c20680"/>
<dbReference type="Proteomes" id="UP000011220">
    <property type="component" value="Chromosome"/>
</dbReference>
<name>L7VRP0_THES1</name>
<reference evidence="1 2" key="1">
    <citation type="journal article" date="2013" name="Genome Announc.">
        <title>Complete genome sequence of Clostridium stercorarium subsp. stercorarium strain DSM 8532, a thermophilic degrader of plant cell wall fibers.</title>
        <authorList>
            <person name="Poehlein A."/>
            <person name="Zverlov V.V."/>
            <person name="Daniel R."/>
            <person name="Schwarz W.H."/>
            <person name="Liebl W."/>
        </authorList>
    </citation>
    <scope>NUCLEOTIDE SEQUENCE [LARGE SCALE GENOMIC DNA]</scope>
    <source>
        <strain evidence="2">ATCC 35414 / DSM 8532 / NCIMB 11754</strain>
    </source>
</reference>
<dbReference type="EMBL" id="CP004044">
    <property type="protein sequence ID" value="AGC69041.1"/>
    <property type="molecule type" value="Genomic_DNA"/>
</dbReference>
<dbReference type="STRING" id="1121335.Cst_c20680"/>
<accession>L7VRP0</accession>
<evidence type="ECO:0000313" key="2">
    <source>
        <dbReference type="Proteomes" id="UP000011220"/>
    </source>
</evidence>
<proteinExistence type="predicted"/>
<organism evidence="1 2">
    <name type="scientific">Thermoclostridium stercorarium (strain ATCC 35414 / DSM 8532 / NCIMB 11754)</name>
    <name type="common">Clostridium stercorarium</name>
    <dbReference type="NCBI Taxonomy" id="1121335"/>
    <lineage>
        <taxon>Bacteria</taxon>
        <taxon>Bacillati</taxon>
        <taxon>Bacillota</taxon>
        <taxon>Clostridia</taxon>
        <taxon>Eubacteriales</taxon>
        <taxon>Oscillospiraceae</taxon>
        <taxon>Thermoclostridium</taxon>
    </lineage>
</organism>
<protein>
    <submittedName>
        <fullName evidence="1">Uncharacterized protein</fullName>
    </submittedName>
</protein>
<dbReference type="AlphaFoldDB" id="L7VRP0"/>
<evidence type="ECO:0000313" key="1">
    <source>
        <dbReference type="EMBL" id="AGC69041.1"/>
    </source>
</evidence>
<keyword evidence="2" id="KW-1185">Reference proteome</keyword>
<dbReference type="PATRIC" id="fig|1121335.3.peg.2075"/>
<gene>
    <name evidence="1" type="ordered locus">Cst_c20680</name>
</gene>
<sequence length="31" mass="3659">MSDCEISFDVIEVIMTKDYRPVNINHIEEAF</sequence>